<feature type="domain" description="F-box" evidence="1">
    <location>
        <begin position="9"/>
        <end position="48"/>
    </location>
</feature>
<gene>
    <name evidence="2" type="ORF">BJY01DRAFT_239519</name>
</gene>
<reference evidence="2 3" key="1">
    <citation type="submission" date="2024-07" db="EMBL/GenBank/DDBJ databases">
        <title>Section-level genome sequencing and comparative genomics of Aspergillus sections Usti and Cavernicolus.</title>
        <authorList>
            <consortium name="Lawrence Berkeley National Laboratory"/>
            <person name="Nybo J.L."/>
            <person name="Vesth T.C."/>
            <person name="Theobald S."/>
            <person name="Frisvad J.C."/>
            <person name="Larsen T.O."/>
            <person name="Kjaerboelling I."/>
            <person name="Rothschild-Mancinelli K."/>
            <person name="Lyhne E.K."/>
            <person name="Kogle M.E."/>
            <person name="Barry K."/>
            <person name="Clum A."/>
            <person name="Na H."/>
            <person name="Ledsgaard L."/>
            <person name="Lin J."/>
            <person name="Lipzen A."/>
            <person name="Kuo A."/>
            <person name="Riley R."/>
            <person name="Mondo S."/>
            <person name="Labutti K."/>
            <person name="Haridas S."/>
            <person name="Pangalinan J."/>
            <person name="Salamov A.A."/>
            <person name="Simmons B.A."/>
            <person name="Magnuson J.K."/>
            <person name="Chen J."/>
            <person name="Drula E."/>
            <person name="Henrissat B."/>
            <person name="Wiebenga A."/>
            <person name="Lubbers R.J."/>
            <person name="Gomes A.C."/>
            <person name="Makela M.R."/>
            <person name="Stajich J."/>
            <person name="Grigoriev I.V."/>
            <person name="Mortensen U.H."/>
            <person name="De Vries R.P."/>
            <person name="Baker S.E."/>
            <person name="Andersen M.R."/>
        </authorList>
    </citation>
    <scope>NUCLEOTIDE SEQUENCE [LARGE SCALE GENOMIC DNA]</scope>
    <source>
        <strain evidence="2 3">CBS 123904</strain>
    </source>
</reference>
<proteinExistence type="predicted"/>
<dbReference type="InterPro" id="IPR036047">
    <property type="entry name" value="F-box-like_dom_sf"/>
</dbReference>
<evidence type="ECO:0000313" key="2">
    <source>
        <dbReference type="EMBL" id="KAL2833484.1"/>
    </source>
</evidence>
<evidence type="ECO:0000313" key="3">
    <source>
        <dbReference type="Proteomes" id="UP001610446"/>
    </source>
</evidence>
<dbReference type="Pfam" id="PF12937">
    <property type="entry name" value="F-box-like"/>
    <property type="match status" value="1"/>
</dbReference>
<evidence type="ECO:0000259" key="1">
    <source>
        <dbReference type="SMART" id="SM00256"/>
    </source>
</evidence>
<dbReference type="Proteomes" id="UP001610446">
    <property type="component" value="Unassembled WGS sequence"/>
</dbReference>
<keyword evidence="3" id="KW-1185">Reference proteome</keyword>
<sequence>MATGRVLRLPELFEQILTNLPMRDLLLAQRVCRRWKEFILSSRRLKHKLFLQTPRSCPQPEASTNIEFNPLLQDMFPGFFAHLETLDWGNVDDAPAGRIPPRWDYSVQRTPRELSLEEQEWYRTPTKREAVLRPEASWRRMFPSHPPPRLVDFQSAHVGCSCGGAETLISRLTRQYERFNRNPGARMWLIWDAVMHVLDDFPDGFFSASWWRRTPVTMNNEGADSQGKTWILELAVNTEHFWECYRADEAYKGSELRISDSEDIIEYDDYRDYMETINKHEAPPVSVMRKSTSARIRELSALSDCVKH</sequence>
<dbReference type="EMBL" id="JBFXLU010000244">
    <property type="protein sequence ID" value="KAL2833484.1"/>
    <property type="molecule type" value="Genomic_DNA"/>
</dbReference>
<dbReference type="SUPFAM" id="SSF81383">
    <property type="entry name" value="F-box domain"/>
    <property type="match status" value="1"/>
</dbReference>
<comment type="caution">
    <text evidence="2">The sequence shown here is derived from an EMBL/GenBank/DDBJ whole genome shotgun (WGS) entry which is preliminary data.</text>
</comment>
<dbReference type="InterPro" id="IPR001810">
    <property type="entry name" value="F-box_dom"/>
</dbReference>
<dbReference type="CDD" id="cd09917">
    <property type="entry name" value="F-box_SF"/>
    <property type="match status" value="1"/>
</dbReference>
<accession>A0ABR4J0A8</accession>
<protein>
    <recommendedName>
        <fullName evidence="1">F-box domain-containing protein</fullName>
    </recommendedName>
</protein>
<dbReference type="Gene3D" id="1.20.1280.50">
    <property type="match status" value="1"/>
</dbReference>
<dbReference type="SMART" id="SM00256">
    <property type="entry name" value="FBOX"/>
    <property type="match status" value="1"/>
</dbReference>
<organism evidence="2 3">
    <name type="scientific">Aspergillus pseudoustus</name>
    <dbReference type="NCBI Taxonomy" id="1810923"/>
    <lineage>
        <taxon>Eukaryota</taxon>
        <taxon>Fungi</taxon>
        <taxon>Dikarya</taxon>
        <taxon>Ascomycota</taxon>
        <taxon>Pezizomycotina</taxon>
        <taxon>Eurotiomycetes</taxon>
        <taxon>Eurotiomycetidae</taxon>
        <taxon>Eurotiales</taxon>
        <taxon>Aspergillaceae</taxon>
        <taxon>Aspergillus</taxon>
        <taxon>Aspergillus subgen. Nidulantes</taxon>
    </lineage>
</organism>
<name>A0ABR4J0A8_9EURO</name>